<keyword evidence="1" id="KW-1133">Transmembrane helix</keyword>
<accession>A0A926KKN9</accession>
<dbReference type="Proteomes" id="UP000650466">
    <property type="component" value="Unassembled WGS sequence"/>
</dbReference>
<feature type="transmembrane region" description="Helical" evidence="1">
    <location>
        <begin position="40"/>
        <end position="57"/>
    </location>
</feature>
<keyword evidence="1" id="KW-0812">Transmembrane</keyword>
<dbReference type="RefSeq" id="WP_188172830.1">
    <property type="nucleotide sequence ID" value="NZ_JACVVD010000001.1"/>
</dbReference>
<evidence type="ECO:0000313" key="4">
    <source>
        <dbReference type="Proteomes" id="UP000650466"/>
    </source>
</evidence>
<keyword evidence="1" id="KW-0472">Membrane</keyword>
<keyword evidence="4" id="KW-1185">Reference proteome</keyword>
<feature type="transmembrane region" description="Helical" evidence="1">
    <location>
        <begin position="15"/>
        <end position="34"/>
    </location>
</feature>
<dbReference type="InterPro" id="IPR002881">
    <property type="entry name" value="DUF58"/>
</dbReference>
<proteinExistence type="predicted"/>
<dbReference type="EMBL" id="JACVVD010000001">
    <property type="protein sequence ID" value="MBD0379042.1"/>
    <property type="molecule type" value="Genomic_DNA"/>
</dbReference>
<evidence type="ECO:0000313" key="3">
    <source>
        <dbReference type="EMBL" id="MBD0379042.1"/>
    </source>
</evidence>
<evidence type="ECO:0000259" key="2">
    <source>
        <dbReference type="Pfam" id="PF01882"/>
    </source>
</evidence>
<dbReference type="PANTHER" id="PTHR34351:SF2">
    <property type="entry name" value="DUF58 DOMAIN-CONTAINING PROTEIN"/>
    <property type="match status" value="1"/>
</dbReference>
<dbReference type="PANTHER" id="PTHR34351">
    <property type="entry name" value="SLR1927 PROTEIN-RELATED"/>
    <property type="match status" value="1"/>
</dbReference>
<dbReference type="AlphaFoldDB" id="A0A926KKN9"/>
<feature type="domain" description="DUF58" evidence="2">
    <location>
        <begin position="218"/>
        <end position="326"/>
    </location>
</feature>
<evidence type="ECO:0000256" key="1">
    <source>
        <dbReference type="SAM" id="Phobius"/>
    </source>
</evidence>
<organism evidence="3 4">
    <name type="scientific">Paenibacillus sedimenti</name>
    <dbReference type="NCBI Taxonomy" id="2770274"/>
    <lineage>
        <taxon>Bacteria</taxon>
        <taxon>Bacillati</taxon>
        <taxon>Bacillota</taxon>
        <taxon>Bacilli</taxon>
        <taxon>Bacillales</taxon>
        <taxon>Paenibacillaceae</taxon>
        <taxon>Paenibacillus</taxon>
    </lineage>
</organism>
<dbReference type="Pfam" id="PF01882">
    <property type="entry name" value="DUF58"/>
    <property type="match status" value="1"/>
</dbReference>
<protein>
    <submittedName>
        <fullName evidence="3">DUF58 domain-containing protein</fullName>
    </submittedName>
</protein>
<dbReference type="PROSITE" id="PS51257">
    <property type="entry name" value="PROKAR_LIPOPROTEIN"/>
    <property type="match status" value="1"/>
</dbReference>
<sequence>MNRPFSKRYGERPRFPAALWVLVSCVVGCLFFLLFQGGKLASMLFIIVTLLSVYLLLGNWSGVKRTQGVRRLTNVGQEANLEAGQCLQIDIGVQIPGFWPIPYMMIKDQLIRQNGDAGETAVFEGSLVPDWRRRGELHYSTPPLRRGLYRFGETECMTEDIFGFFQHKGRLELQQQVTVYPQTVQIREWSQFHQMLKGMQHHSTTTRAHRETTQINGVREYIYGDRLSRIHWNATAKTGTWKSKEFERESLPKTIILLDRTSRSYRDAAEFELAVSVAASLFKYASGRDLALGLLSIGKEATYMEPKQSQNHHKQIMNHLVGVEADGYHQLNQILKDRSRQLPAGCFFVLISPQRGVAMLQALHYLKNLQMNPCHIWIHGATTDAFKLQPAEPASIQENWIKQIRAQGFMGYEVTQLTELPNLLGGAKRYA</sequence>
<comment type="caution">
    <text evidence="3">The sequence shown here is derived from an EMBL/GenBank/DDBJ whole genome shotgun (WGS) entry which is preliminary data.</text>
</comment>
<gene>
    <name evidence="3" type="ORF">ICC18_02750</name>
</gene>
<name>A0A926KKN9_9BACL</name>
<reference evidence="3" key="1">
    <citation type="submission" date="2020-09" db="EMBL/GenBank/DDBJ databases">
        <title>Draft Genome Sequence of Paenibacillus sp. WST5.</title>
        <authorList>
            <person name="Bao Z."/>
        </authorList>
    </citation>
    <scope>NUCLEOTIDE SEQUENCE</scope>
    <source>
        <strain evidence="3">WST5</strain>
    </source>
</reference>